<evidence type="ECO:0000313" key="2">
    <source>
        <dbReference type="Proteomes" id="UP000075809"/>
    </source>
</evidence>
<protein>
    <recommendedName>
        <fullName evidence="3">Kielin/chordin-like protein</fullName>
    </recommendedName>
</protein>
<sequence>MREHAVYNVFTCSIMGSTRVCVQLCVYVAFVAAVVAADQDTSKCLGPLTYYKDLGCTPIYNNEKNNCPKRFNCTHIKQRSKNKCYINGRIYKTEQFLNAEDANVCDISCMCRPAFHTQDQIAAFDCTNSIQCKQIEKKEGCYVRQNPTRCCKSPKQICPLSLDVIPICDVNGQTYLDGEDFKVDEEPDLICICQPGYKGKNVPPFCTKLNHSPCLHPAFSHDDHFRRNCAPVFNDYAENNTCYMMMLCQTPGDVVISKRKLPFTMDDNYTKECDKTKCPGPLAYYKGLGCSPVYEKEGDCCATKYNCDHLKEKDPNKCYVNGKQYEIGEKLKDEDKNPCDIGCTCRAGYGGIAEFSCAIVDCFHGQPNPDCYRQHYPLKCCPGDEVCPENPEDRATCNVNGKEYKEGDYFSIENDPDLTCTCQPDYKGENVEPFCAKPKRPYCDPGFSHSHEIINKCAPVYYPTQSPQTSCNAFSRCQNDNDTVIHEDNPKTRPSPDDEDVCHFGSMVMRRGDELNQDTDYNSICVRCVCEVPPVPTCQRLPYDECDH</sequence>
<reference evidence="1 2" key="1">
    <citation type="submission" date="2015-09" db="EMBL/GenBank/DDBJ databases">
        <title>Trachymyrmex zeteki WGS genome.</title>
        <authorList>
            <person name="Nygaard S."/>
            <person name="Hu H."/>
            <person name="Boomsma J."/>
            <person name="Zhang G."/>
        </authorList>
    </citation>
    <scope>NUCLEOTIDE SEQUENCE [LARGE SCALE GENOMIC DNA]</scope>
    <source>
        <strain evidence="1">Tzet28-1</strain>
        <tissue evidence="1">Whole body</tissue>
    </source>
</reference>
<organism evidence="1 2">
    <name type="scientific">Mycetomoellerius zeteki</name>
    <dbReference type="NCBI Taxonomy" id="64791"/>
    <lineage>
        <taxon>Eukaryota</taxon>
        <taxon>Metazoa</taxon>
        <taxon>Ecdysozoa</taxon>
        <taxon>Arthropoda</taxon>
        <taxon>Hexapoda</taxon>
        <taxon>Insecta</taxon>
        <taxon>Pterygota</taxon>
        <taxon>Neoptera</taxon>
        <taxon>Endopterygota</taxon>
        <taxon>Hymenoptera</taxon>
        <taxon>Apocrita</taxon>
        <taxon>Aculeata</taxon>
        <taxon>Formicoidea</taxon>
        <taxon>Formicidae</taxon>
        <taxon>Myrmicinae</taxon>
        <taxon>Mycetomoellerius</taxon>
    </lineage>
</organism>
<dbReference type="AlphaFoldDB" id="A0A151WJT0"/>
<accession>A0A151WJT0</accession>
<keyword evidence="2" id="KW-1185">Reference proteome</keyword>
<name>A0A151WJT0_9HYME</name>
<dbReference type="Proteomes" id="UP000075809">
    <property type="component" value="Unassembled WGS sequence"/>
</dbReference>
<evidence type="ECO:0008006" key="3">
    <source>
        <dbReference type="Google" id="ProtNLM"/>
    </source>
</evidence>
<evidence type="ECO:0000313" key="1">
    <source>
        <dbReference type="EMBL" id="KYQ48129.1"/>
    </source>
</evidence>
<proteinExistence type="predicted"/>
<gene>
    <name evidence="1" type="ORF">ALC60_12841</name>
</gene>
<dbReference type="EMBL" id="KQ983031">
    <property type="protein sequence ID" value="KYQ48129.1"/>
    <property type="molecule type" value="Genomic_DNA"/>
</dbReference>